<proteinExistence type="predicted"/>
<name>A0A0C1DB67_9SPHI</name>
<dbReference type="AlphaFoldDB" id="A0A0C1DB67"/>
<dbReference type="Proteomes" id="UP000031246">
    <property type="component" value="Unassembled WGS sequence"/>
</dbReference>
<gene>
    <name evidence="1" type="ORF">OC25_08550</name>
</gene>
<dbReference type="RefSeq" id="WP_039474370.1">
    <property type="nucleotide sequence ID" value="NZ_JSYN01000008.1"/>
</dbReference>
<organism evidence="1 2">
    <name type="scientific">Pedobacter kyungheensis</name>
    <dbReference type="NCBI Taxonomy" id="1069985"/>
    <lineage>
        <taxon>Bacteria</taxon>
        <taxon>Pseudomonadati</taxon>
        <taxon>Bacteroidota</taxon>
        <taxon>Sphingobacteriia</taxon>
        <taxon>Sphingobacteriales</taxon>
        <taxon>Sphingobacteriaceae</taxon>
        <taxon>Pedobacter</taxon>
    </lineage>
</organism>
<evidence type="ECO:0000313" key="1">
    <source>
        <dbReference type="EMBL" id="KIA94711.1"/>
    </source>
</evidence>
<dbReference type="EMBL" id="JSYN01000008">
    <property type="protein sequence ID" value="KIA94711.1"/>
    <property type="molecule type" value="Genomic_DNA"/>
</dbReference>
<reference evidence="1 2" key="1">
    <citation type="submission" date="2014-10" db="EMBL/GenBank/DDBJ databases">
        <title>Pedobacter Kyungheensis.</title>
        <authorList>
            <person name="Anderson B.M."/>
            <person name="Newman J.D."/>
        </authorList>
    </citation>
    <scope>NUCLEOTIDE SEQUENCE [LARGE SCALE GENOMIC DNA]</scope>
    <source>
        <strain evidence="1 2">KACC 16221</strain>
    </source>
</reference>
<evidence type="ECO:0000313" key="2">
    <source>
        <dbReference type="Proteomes" id="UP000031246"/>
    </source>
</evidence>
<sequence length="128" mass="14516">MKNVETVIPAALYLHTIRFCYRDNINLAIALETGLSASDVLLANTIQKLKSWKGFSLFDDDGHPTNKVFVAGRWRLELPINKGIRKLNAINLSTKSHHFPTIQLDRVMKAFADTFFLKNTSKIKRSGK</sequence>
<accession>A0A0C1DB67</accession>
<keyword evidence="2" id="KW-1185">Reference proteome</keyword>
<protein>
    <submittedName>
        <fullName evidence="1">Uncharacterized protein</fullName>
    </submittedName>
</protein>
<comment type="caution">
    <text evidence="1">The sequence shown here is derived from an EMBL/GenBank/DDBJ whole genome shotgun (WGS) entry which is preliminary data.</text>
</comment>
<dbReference type="OrthoDB" id="9863014at2"/>